<evidence type="ECO:0000313" key="1">
    <source>
        <dbReference type="EMBL" id="RDV07270.1"/>
    </source>
</evidence>
<evidence type="ECO:0008006" key="3">
    <source>
        <dbReference type="Google" id="ProtNLM"/>
    </source>
</evidence>
<dbReference type="AlphaFoldDB" id="A0A371BI71"/>
<dbReference type="EMBL" id="QRGP01000001">
    <property type="protein sequence ID" value="RDV07270.1"/>
    <property type="molecule type" value="Genomic_DNA"/>
</dbReference>
<dbReference type="OrthoDB" id="9820896at2"/>
<evidence type="ECO:0000313" key="2">
    <source>
        <dbReference type="Proteomes" id="UP000263833"/>
    </source>
</evidence>
<comment type="caution">
    <text evidence="1">The sequence shown here is derived from an EMBL/GenBank/DDBJ whole genome shotgun (WGS) entry which is preliminary data.</text>
</comment>
<dbReference type="Proteomes" id="UP000263833">
    <property type="component" value="Unassembled WGS sequence"/>
</dbReference>
<keyword evidence="2" id="KW-1185">Reference proteome</keyword>
<protein>
    <recommendedName>
        <fullName evidence="3">DUF1176 domain-containing protein</fullName>
    </recommendedName>
</protein>
<dbReference type="RefSeq" id="WP_115548815.1">
    <property type="nucleotide sequence ID" value="NZ_QRGP01000001.1"/>
</dbReference>
<name>A0A371BI71_9SPHN</name>
<accession>A0A371BI71</accession>
<gene>
    <name evidence="1" type="ORF">DXH95_07870</name>
</gene>
<sequence length="318" mass="34809">MSSNPWPLKTLLAALLAGCTVLDGPAVDALTLDDDVLIYGQWTVGCSNLRRCTAIVPLSEPSRIDAPYYLQMRYSGMFSDSDGFSVMRDGKVVATLSSEASDWLLQDLRKSDGSDSIRIVENDLRFDVPRSGFAQVIAALEAWRLRSPQTSSNPDIVTPLPAMQLDNPTPPLKVVGAAKRCPKGHMGQSLQAWRGIGGQTLWKAGCGNEGLNSASFWYLAGPQGAPAMEIQFEDRDGPVTLYNSWFEASNGYLHSTYYFGHFESYTEDCGIYRAYVWAVEGMKLVEQREMPKCGTGIGPEGWITTYRAAIIGGASPRL</sequence>
<reference evidence="2" key="1">
    <citation type="submission" date="2018-08" db="EMBL/GenBank/DDBJ databases">
        <authorList>
            <person name="Kim S.-J."/>
            <person name="Jung G.-Y."/>
        </authorList>
    </citation>
    <scope>NUCLEOTIDE SEQUENCE [LARGE SCALE GENOMIC DNA]</scope>
    <source>
        <strain evidence="2">GY_G</strain>
    </source>
</reference>
<proteinExistence type="predicted"/>
<organism evidence="1 2">
    <name type="scientific">Sphingorhabdus pulchriflava</name>
    <dbReference type="NCBI Taxonomy" id="2292257"/>
    <lineage>
        <taxon>Bacteria</taxon>
        <taxon>Pseudomonadati</taxon>
        <taxon>Pseudomonadota</taxon>
        <taxon>Alphaproteobacteria</taxon>
        <taxon>Sphingomonadales</taxon>
        <taxon>Sphingomonadaceae</taxon>
        <taxon>Sphingorhabdus</taxon>
    </lineage>
</organism>